<reference evidence="1 2" key="1">
    <citation type="submission" date="2010-02" db="EMBL/GenBank/DDBJ databases">
        <authorList>
            <person name="Weinstock G."/>
            <person name="Sodergren E."/>
            <person name="Clifton S."/>
            <person name="Fulton L."/>
            <person name="Fulton B."/>
            <person name="Courtney L."/>
            <person name="Fronick C."/>
            <person name="Harrison M."/>
            <person name="Strong C."/>
            <person name="Farmer C."/>
            <person name="Delahaunty K."/>
            <person name="Markovic C."/>
            <person name="Hall O."/>
            <person name="Minx P."/>
            <person name="Tomlinson C."/>
            <person name="Mitreva M."/>
            <person name="Nelson J."/>
            <person name="Hou S."/>
            <person name="Wollam A."/>
            <person name="Pepin K.H."/>
            <person name="Johnson M."/>
            <person name="Bhonagiri V."/>
            <person name="Zhang X."/>
            <person name="Suruliraj S."/>
            <person name="Warren W."/>
            <person name="Chinwalla A."/>
            <person name="Mardis E.R."/>
            <person name="Wilson R.K."/>
        </authorList>
    </citation>
    <scope>NUCLEOTIDE SEQUENCE [LARGE SCALE GENOMIC DNA]</scope>
    <source>
        <strain evidence="1 2">DSM 20213</strain>
    </source>
</reference>
<comment type="caution">
    <text evidence="1">The sequence shown here is derived from an EMBL/GenBank/DDBJ whole genome shotgun (WGS) entry which is preliminary data.</text>
</comment>
<dbReference type="HOGENOM" id="CLU_2532569_0_0_11"/>
<evidence type="ECO:0000313" key="2">
    <source>
        <dbReference type="Proteomes" id="UP000003191"/>
    </source>
</evidence>
<feature type="non-terminal residue" evidence="1">
    <location>
        <position position="1"/>
    </location>
</feature>
<dbReference type="Proteomes" id="UP000003191">
    <property type="component" value="Unassembled WGS sequence"/>
</dbReference>
<evidence type="ECO:0000313" key="1">
    <source>
        <dbReference type="EMBL" id="EFE88060.1"/>
    </source>
</evidence>
<dbReference type="AlphaFoldDB" id="D4BSJ9"/>
<protein>
    <submittedName>
        <fullName evidence="1">Uncharacterized protein</fullName>
    </submittedName>
</protein>
<gene>
    <name evidence="1" type="ORF">BIFBRE_05091</name>
</gene>
<keyword evidence="2" id="KW-1185">Reference proteome</keyword>
<dbReference type="EMBL" id="ACCG02000062">
    <property type="protein sequence ID" value="EFE88060.1"/>
    <property type="molecule type" value="Genomic_DNA"/>
</dbReference>
<dbReference type="RefSeq" id="WP_003830895.1">
    <property type="nucleotide sequence ID" value="NZ_GG729877.1"/>
</dbReference>
<proteinExistence type="predicted"/>
<organism evidence="1 2">
    <name type="scientific">Bifidobacterium breve DSM 20213 = JCM 1192</name>
    <dbReference type="NCBI Taxonomy" id="518634"/>
    <lineage>
        <taxon>Bacteria</taxon>
        <taxon>Bacillati</taxon>
        <taxon>Actinomycetota</taxon>
        <taxon>Actinomycetes</taxon>
        <taxon>Bifidobacteriales</taxon>
        <taxon>Bifidobacteriaceae</taxon>
        <taxon>Bifidobacterium</taxon>
    </lineage>
</organism>
<sequence>DSRQDVAGVDVLWRASLEMTKLPHHPIWKMVLHNVEADKGANIAPKIFIMCAHWVKIHIKNFFPCIRLPSNLDMQIGLSRQML</sequence>
<accession>D4BSJ9</accession>
<name>D4BSJ9_BIFBR</name>